<dbReference type="InterPro" id="IPR029044">
    <property type="entry name" value="Nucleotide-diphossugar_trans"/>
</dbReference>
<protein>
    <recommendedName>
        <fullName evidence="1">Glycosyltransferase 2-like domain-containing protein</fullName>
    </recommendedName>
</protein>
<dbReference type="CDD" id="cd04179">
    <property type="entry name" value="DPM_DPG-synthase_like"/>
    <property type="match status" value="1"/>
</dbReference>
<dbReference type="PANTHER" id="PTHR48090">
    <property type="entry name" value="UNDECAPRENYL-PHOSPHATE 4-DEOXY-4-FORMAMIDO-L-ARABINOSE TRANSFERASE-RELATED"/>
    <property type="match status" value="1"/>
</dbReference>
<feature type="domain" description="Glycosyltransferase 2-like" evidence="1">
    <location>
        <begin position="5"/>
        <end position="128"/>
    </location>
</feature>
<evidence type="ECO:0000313" key="3">
    <source>
        <dbReference type="Proteomes" id="UP000245263"/>
    </source>
</evidence>
<reference evidence="2 3" key="1">
    <citation type="submission" date="2021-08" db="EMBL/GenBank/DDBJ databases">
        <title>Complete genome sequence of Leptospira kobayashii strain E30.</title>
        <authorList>
            <person name="Nakao R."/>
            <person name="Nakamura S."/>
            <person name="Masuzawa T."/>
            <person name="Koizumi N."/>
        </authorList>
    </citation>
    <scope>NUCLEOTIDE SEQUENCE [LARGE SCALE GENOMIC DNA]</scope>
    <source>
        <strain evidence="2 3">E30</strain>
    </source>
</reference>
<dbReference type="Pfam" id="PF00535">
    <property type="entry name" value="Glycos_transf_2"/>
    <property type="match status" value="1"/>
</dbReference>
<accession>A0ABM7URU8</accession>
<dbReference type="Gene3D" id="3.90.550.10">
    <property type="entry name" value="Spore Coat Polysaccharide Biosynthesis Protein SpsA, Chain A"/>
    <property type="match status" value="1"/>
</dbReference>
<evidence type="ECO:0000259" key="1">
    <source>
        <dbReference type="Pfam" id="PF00535"/>
    </source>
</evidence>
<organism evidence="2 3">
    <name type="scientific">Leptospira kobayashii</name>
    <dbReference type="NCBI Taxonomy" id="1917830"/>
    <lineage>
        <taxon>Bacteria</taxon>
        <taxon>Pseudomonadati</taxon>
        <taxon>Spirochaetota</taxon>
        <taxon>Spirochaetia</taxon>
        <taxon>Leptospirales</taxon>
        <taxon>Leptospiraceae</taxon>
        <taxon>Leptospira</taxon>
    </lineage>
</organism>
<proteinExistence type="predicted"/>
<evidence type="ECO:0000313" key="2">
    <source>
        <dbReference type="EMBL" id="BDA79180.1"/>
    </source>
</evidence>
<sequence>MKITLVILTLNEIVGLKEIFSKIPLKSVDEIIAVDGGSTDGTVEFLKEKKIPVHFQEIKGRGEAFRVAFKKAKGDALILFSPDGNEDPNDIPKFKPLLEAGNDIVIATRMTKDAHNEEDEQFFKWRKWVNNAFTILANIIWNRSKYVTDTINGFRAITKKTWNEIALDGPGYTIEFQGSIRAFKKKLKIAEFPTYESCRIDNGFGSPSLGTGVAFLKIFFYEIWIGKKWLPLDRAEEDIKKKSLFRTFWNG</sequence>
<dbReference type="Proteomes" id="UP000245263">
    <property type="component" value="Chromosome 1"/>
</dbReference>
<name>A0ABM7URU8_9LEPT</name>
<dbReference type="RefSeq" id="WP_109019400.1">
    <property type="nucleotide sequence ID" value="NZ_AP025028.1"/>
</dbReference>
<dbReference type="InterPro" id="IPR050256">
    <property type="entry name" value="Glycosyltransferase_2"/>
</dbReference>
<keyword evidence="3" id="KW-1185">Reference proteome</keyword>
<dbReference type="PANTHER" id="PTHR48090:SF7">
    <property type="entry name" value="RFBJ PROTEIN"/>
    <property type="match status" value="1"/>
</dbReference>
<dbReference type="EMBL" id="AP025028">
    <property type="protein sequence ID" value="BDA79180.1"/>
    <property type="molecule type" value="Genomic_DNA"/>
</dbReference>
<gene>
    <name evidence="2" type="ORF">LPTSP3_g21100</name>
</gene>
<dbReference type="SUPFAM" id="SSF53448">
    <property type="entry name" value="Nucleotide-diphospho-sugar transferases"/>
    <property type="match status" value="1"/>
</dbReference>
<dbReference type="InterPro" id="IPR001173">
    <property type="entry name" value="Glyco_trans_2-like"/>
</dbReference>